<dbReference type="Proteomes" id="UP000694892">
    <property type="component" value="Chromosome 9_10L"/>
</dbReference>
<organism evidence="1 2">
    <name type="scientific">Xenopus laevis</name>
    <name type="common">African clawed frog</name>
    <dbReference type="NCBI Taxonomy" id="8355"/>
    <lineage>
        <taxon>Eukaryota</taxon>
        <taxon>Metazoa</taxon>
        <taxon>Chordata</taxon>
        <taxon>Craniata</taxon>
        <taxon>Vertebrata</taxon>
        <taxon>Euteleostomi</taxon>
        <taxon>Amphibia</taxon>
        <taxon>Batrachia</taxon>
        <taxon>Anura</taxon>
        <taxon>Pipoidea</taxon>
        <taxon>Pipidae</taxon>
        <taxon>Xenopodinae</taxon>
        <taxon>Xenopus</taxon>
        <taxon>Xenopus</taxon>
    </lineage>
</organism>
<name>A0A974C0L8_XENLA</name>
<evidence type="ECO:0000313" key="2">
    <source>
        <dbReference type="Proteomes" id="UP000694892"/>
    </source>
</evidence>
<proteinExistence type="predicted"/>
<sequence>MNADLLSTLLSSANCDSYSIIVKYLNGIYDVLTPTIRRSLYNTLYAFLNGRFTSTGNACMINGETNKDWISNSFGRFSVYAPYNDLVKIQNDFNGMDLLSDLSSDQLAGLLLSGSVLSSDSNINSIALVLQGMSFSQLDTFLSSLQSIAATNNIVSIPNGKSVLLDAVYGTIAKQFSIFTNEQYKDYFGSKLGLLIGGITASQINLIPNSINCQTLQNM</sequence>
<accession>A0A974C0L8</accession>
<dbReference type="AlphaFoldDB" id="A0A974C0L8"/>
<dbReference type="OMA" id="NACMING"/>
<gene>
    <name evidence="1" type="ORF">XELAEV_18045538mg</name>
</gene>
<reference evidence="2" key="1">
    <citation type="journal article" date="2016" name="Nature">
        <title>Genome evolution in the allotetraploid frog Xenopus laevis.</title>
        <authorList>
            <person name="Session A.M."/>
            <person name="Uno Y."/>
            <person name="Kwon T."/>
            <person name="Chapman J.A."/>
            <person name="Toyoda A."/>
            <person name="Takahashi S."/>
            <person name="Fukui A."/>
            <person name="Hikosaka A."/>
            <person name="Suzuki A."/>
            <person name="Kondo M."/>
            <person name="van Heeringen S.J."/>
            <person name="Quigley I."/>
            <person name="Heinz S."/>
            <person name="Ogino H."/>
            <person name="Ochi H."/>
            <person name="Hellsten U."/>
            <person name="Lyons J.B."/>
            <person name="Simakov O."/>
            <person name="Putnam N."/>
            <person name="Stites J."/>
            <person name="Kuroki Y."/>
            <person name="Tanaka T."/>
            <person name="Michiue T."/>
            <person name="Watanabe M."/>
            <person name="Bogdanovic O."/>
            <person name="Lister R."/>
            <person name="Georgiou G."/>
            <person name="Paranjpe S.S."/>
            <person name="van Kruijsbergen I."/>
            <person name="Shu S."/>
            <person name="Carlson J."/>
            <person name="Kinoshita T."/>
            <person name="Ohta Y."/>
            <person name="Mawaribuchi S."/>
            <person name="Jenkins J."/>
            <person name="Grimwood J."/>
            <person name="Schmutz J."/>
            <person name="Mitros T."/>
            <person name="Mozaffari S.V."/>
            <person name="Suzuki Y."/>
            <person name="Haramoto Y."/>
            <person name="Yamamoto T.S."/>
            <person name="Takagi C."/>
            <person name="Heald R."/>
            <person name="Miller K."/>
            <person name="Haudenschild C."/>
            <person name="Kitzman J."/>
            <person name="Nakayama T."/>
            <person name="Izutsu Y."/>
            <person name="Robert J."/>
            <person name="Fortriede J."/>
            <person name="Burns K."/>
            <person name="Lotay V."/>
            <person name="Karimi K."/>
            <person name="Yasuoka Y."/>
            <person name="Dichmann D.S."/>
            <person name="Flajnik M.F."/>
            <person name="Houston D.W."/>
            <person name="Shendure J."/>
            <person name="DuPasquier L."/>
            <person name="Vize P.D."/>
            <person name="Zorn A.M."/>
            <person name="Ito M."/>
            <person name="Marcotte E.M."/>
            <person name="Wallingford J.B."/>
            <person name="Ito Y."/>
            <person name="Asashima M."/>
            <person name="Ueno N."/>
            <person name="Matsuda Y."/>
            <person name="Veenstra G.J."/>
            <person name="Fujiyama A."/>
            <person name="Harland R.M."/>
            <person name="Taira M."/>
            <person name="Rokhsar D.S."/>
        </authorList>
    </citation>
    <scope>NUCLEOTIDE SEQUENCE [LARGE SCALE GENOMIC DNA]</scope>
    <source>
        <strain evidence="2">J</strain>
    </source>
</reference>
<protein>
    <submittedName>
        <fullName evidence="1">Uncharacterized protein</fullName>
    </submittedName>
</protein>
<evidence type="ECO:0000313" key="1">
    <source>
        <dbReference type="EMBL" id="OCT64439.1"/>
    </source>
</evidence>
<dbReference type="EMBL" id="CM004482">
    <property type="protein sequence ID" value="OCT64439.1"/>
    <property type="molecule type" value="Genomic_DNA"/>
</dbReference>